<accession>A0ABS8L2K7</accession>
<dbReference type="RefSeq" id="WP_230553950.1">
    <property type="nucleotide sequence ID" value="NZ_JAJISD010000015.1"/>
</dbReference>
<proteinExistence type="predicted"/>
<dbReference type="Proteomes" id="UP001198862">
    <property type="component" value="Unassembled WGS sequence"/>
</dbReference>
<protein>
    <recommendedName>
        <fullName evidence="4">Antifreeze glycopeptide polyprotein</fullName>
    </recommendedName>
</protein>
<feature type="chain" id="PRO_5046938520" description="Antifreeze glycopeptide polyprotein" evidence="1">
    <location>
        <begin position="23"/>
        <end position="531"/>
    </location>
</feature>
<gene>
    <name evidence="2" type="ORF">LJ725_26475</name>
</gene>
<feature type="signal peptide" evidence="1">
    <location>
        <begin position="1"/>
        <end position="22"/>
    </location>
</feature>
<organism evidence="2 3">
    <name type="scientific">Reyranella aquatilis</name>
    <dbReference type="NCBI Taxonomy" id="2035356"/>
    <lineage>
        <taxon>Bacteria</taxon>
        <taxon>Pseudomonadati</taxon>
        <taxon>Pseudomonadota</taxon>
        <taxon>Alphaproteobacteria</taxon>
        <taxon>Hyphomicrobiales</taxon>
        <taxon>Reyranellaceae</taxon>
        <taxon>Reyranella</taxon>
    </lineage>
</organism>
<keyword evidence="1" id="KW-0732">Signal</keyword>
<name>A0ABS8L2K7_9HYPH</name>
<keyword evidence="3" id="KW-1185">Reference proteome</keyword>
<evidence type="ECO:0000313" key="2">
    <source>
        <dbReference type="EMBL" id="MCC8432531.1"/>
    </source>
</evidence>
<evidence type="ECO:0000256" key="1">
    <source>
        <dbReference type="SAM" id="SignalP"/>
    </source>
</evidence>
<dbReference type="EMBL" id="JAJISD010000015">
    <property type="protein sequence ID" value="MCC8432531.1"/>
    <property type="molecule type" value="Genomic_DNA"/>
</dbReference>
<sequence>MAAVLAAATFLLPVSWSPPARAQVPDFDRGPSGFLTPTTGGMPADAWNGTTLATAKRLVSALPAAPRSRALRDLQFKVLVSQLNAPSPDGSPPPGLFARKVDRLAAMGEAENLNEMVRSVGAYADPALAATTVNALMMAGEKASACQIVRTARLSEPFARRADTVCKLVAGDNAGALSAALPLKSGDPAFYKLVEIAAEGLSPTAPPPGQIDGPAMVMLDLAFVQPSAATLRTTQPPLMRSLVAHRTLPVPTRLEIAERGEALAIVEASKLGDLYLDAVRDKVVLPAPMTRRARLVAAARGARNAQQLISAIATVYGEERGGPLFPTIARASAGALMNVAPKPEYAGVAQEVMRGLLLLGDRQQTRAWTRLALSAAFNDARAMGSLERLLPLMAIAGVDDAKRLPPEDINRWYELIARENPAQAQVRGYLLLELFRAIGFDIPAKSTTLPETPGNARLVSPPAATMQALQAAGTGKRRAEAALLSSIAIGETPLIELHPAAAGAIVRALRQVGEDHTGRLFAVEIAIAHGL</sequence>
<evidence type="ECO:0000313" key="3">
    <source>
        <dbReference type="Proteomes" id="UP001198862"/>
    </source>
</evidence>
<reference evidence="2 3" key="1">
    <citation type="submission" date="2021-11" db="EMBL/GenBank/DDBJ databases">
        <authorList>
            <person name="Lee D.-H."/>
            <person name="Kim S.-B."/>
        </authorList>
    </citation>
    <scope>NUCLEOTIDE SEQUENCE [LARGE SCALE GENOMIC DNA]</scope>
    <source>
        <strain evidence="2 3">KCTC 52223</strain>
    </source>
</reference>
<comment type="caution">
    <text evidence="2">The sequence shown here is derived from an EMBL/GenBank/DDBJ whole genome shotgun (WGS) entry which is preliminary data.</text>
</comment>
<evidence type="ECO:0008006" key="4">
    <source>
        <dbReference type="Google" id="ProtNLM"/>
    </source>
</evidence>